<keyword evidence="11" id="KW-1185">Reference proteome</keyword>
<dbReference type="SUPFAM" id="SSF53822">
    <property type="entry name" value="Periplasmic binding protein-like I"/>
    <property type="match status" value="1"/>
</dbReference>
<feature type="transmembrane region" description="Helical" evidence="7">
    <location>
        <begin position="791"/>
        <end position="813"/>
    </location>
</feature>
<evidence type="ECO:0000256" key="7">
    <source>
        <dbReference type="SAM" id="Phobius"/>
    </source>
</evidence>
<evidence type="ECO:0000256" key="5">
    <source>
        <dbReference type="ARBA" id="ARBA00022989"/>
    </source>
</evidence>
<gene>
    <name evidence="10" type="ORF">Q7A36_30615</name>
</gene>
<keyword evidence="5 7" id="KW-1133">Transmembrane helix</keyword>
<comment type="similarity">
    <text evidence="2">Belongs to the leucine-binding protein family.</text>
</comment>
<dbReference type="PANTHER" id="PTHR47151:SF2">
    <property type="entry name" value="AMINO ACID BINDING PROTEIN"/>
    <property type="match status" value="1"/>
</dbReference>
<keyword evidence="4" id="KW-0732">Signal</keyword>
<feature type="transmembrane region" description="Helical" evidence="7">
    <location>
        <begin position="26"/>
        <end position="45"/>
    </location>
</feature>
<evidence type="ECO:0000259" key="8">
    <source>
        <dbReference type="Pfam" id="PF00924"/>
    </source>
</evidence>
<reference evidence="10 11" key="1">
    <citation type="submission" date="2023-08" db="EMBL/GenBank/DDBJ databases">
        <title>The draft genome sequence of Paracraurococcus sp. LOR1-02.</title>
        <authorList>
            <person name="Kingkaew E."/>
            <person name="Tanasupawat S."/>
        </authorList>
    </citation>
    <scope>NUCLEOTIDE SEQUENCE [LARGE SCALE GENOMIC DNA]</scope>
    <source>
        <strain evidence="10 11">LOR1-02</strain>
    </source>
</reference>
<evidence type="ECO:0000256" key="1">
    <source>
        <dbReference type="ARBA" id="ARBA00004370"/>
    </source>
</evidence>
<comment type="caution">
    <text evidence="10">The sequence shown here is derived from an EMBL/GenBank/DDBJ whole genome shotgun (WGS) entry which is preliminary data.</text>
</comment>
<proteinExistence type="inferred from homology"/>
<evidence type="ECO:0000313" key="10">
    <source>
        <dbReference type="EMBL" id="MDO9712726.1"/>
    </source>
</evidence>
<dbReference type="Proteomes" id="UP001243009">
    <property type="component" value="Unassembled WGS sequence"/>
</dbReference>
<evidence type="ECO:0000313" key="11">
    <source>
        <dbReference type="Proteomes" id="UP001243009"/>
    </source>
</evidence>
<dbReference type="SUPFAM" id="SSF50182">
    <property type="entry name" value="Sm-like ribonucleoproteins"/>
    <property type="match status" value="1"/>
</dbReference>
<name>A0ABT9E990_9PROT</name>
<keyword evidence="3 7" id="KW-0812">Transmembrane</keyword>
<evidence type="ECO:0000259" key="9">
    <source>
        <dbReference type="Pfam" id="PF13458"/>
    </source>
</evidence>
<organism evidence="10 11">
    <name type="scientific">Paracraurococcus lichenis</name>
    <dbReference type="NCBI Taxonomy" id="3064888"/>
    <lineage>
        <taxon>Bacteria</taxon>
        <taxon>Pseudomonadati</taxon>
        <taxon>Pseudomonadota</taxon>
        <taxon>Alphaproteobacteria</taxon>
        <taxon>Acetobacterales</taxon>
        <taxon>Roseomonadaceae</taxon>
        <taxon>Paracraurococcus</taxon>
    </lineage>
</organism>
<dbReference type="RefSeq" id="WP_305107582.1">
    <property type="nucleotide sequence ID" value="NZ_JAUTWS010000056.1"/>
</dbReference>
<sequence length="1019" mass="110539">MRDRVAIGTVSTKPHHWLRTASKRDVFLAMLAGASLFGIVAFLGLQRFLLTDPSGDALPIVVVAPLSGPDAGQGEAMLRGAQLAIEQRNAAASGTARRLVLTPIDETLGGAAVAKAVAASGAVAAIGHWSDRSAEAVSHSYADLRLPALMTAGSSPASENPWVFHTLADQVQETRFLANYVRNIVGEKAVNIVLEDDARGRALADAFDETLQRFGTKVLFRWTYAPQGADRRTRLEEIARDITGRNVAGTLLLLGRDAEASADLVATLRIQGVRNRFVALRDFGTAAFIDQFQRRWNGAGTAQAALNGTLITTPLLYDTAGPVAQNFQAAYTEKYQAAPDWLAGEAFDAARRAAEAVSPAKSLEEMRRAVRNRLQAQDRADAVFATLAGPAFFDKSGRTSALPLLGSYDGTDLVAAMTQLSPIREEGVSNYLGEITAGRALYVNDRFMYKTNVVYTGVKVHEVANLDLNGNTAAIKFTVWFRWRGNAEPQNVVFTNAVEPITLDKPERQAVDGDMNYRAYKVKGRFFINTADVARSYGTQLVGLSFHHATLSRNNLMYVSDILGMGISQRRQFGDQLRADRIGADAGVPAKDGAVGTVSDMLKGLNLGGEDSPLLAALKQAQVLAPLTGWLVDRAWISQEVRMRGSEGDPLFVGFGRPAPEFSVLAMAIILKPDAFAARDVLSHDAFLLIAVFALVGSVLAALLDRKDRGQFWRQQTLGLRIVCWPLLLMATANLALDYSLRNFTGAVTGNIVLCFSMLWWIVPARLLAVSLERFLWVPLERRTGRRIPNVVRMASAGVIYAFAAFGIIAFVFDKPVTSLLATGGLTAMIIGLAVKGNIANIFSGIVLNIERPFDMGDSVSINKISGEVIDMTWRTTRIQDPAGQIISLPNDRVSEAEIQNMSRARAFRVKGSIYLDPSYDPATVRAIVMEALAANSHAICEIADDDPVVNFVGIECVNGHWVSHFTAALSVKKGPHRTPALQELWLALWPRFRAAGIDWKQFEAAQPAPARPAIQAAA</sequence>
<dbReference type="Pfam" id="PF00924">
    <property type="entry name" value="MS_channel_2nd"/>
    <property type="match status" value="1"/>
</dbReference>
<feature type="domain" description="Mechanosensitive ion channel MscS" evidence="8">
    <location>
        <begin position="839"/>
        <end position="904"/>
    </location>
</feature>
<protein>
    <submittedName>
        <fullName evidence="10">Mechanosensitive ion channel</fullName>
    </submittedName>
</protein>
<feature type="transmembrane region" description="Helical" evidence="7">
    <location>
        <begin position="825"/>
        <end position="848"/>
    </location>
</feature>
<dbReference type="Pfam" id="PF13458">
    <property type="entry name" value="Peripla_BP_6"/>
    <property type="match status" value="1"/>
</dbReference>
<evidence type="ECO:0000256" key="2">
    <source>
        <dbReference type="ARBA" id="ARBA00010062"/>
    </source>
</evidence>
<accession>A0ABT9E990</accession>
<dbReference type="InterPro" id="IPR010920">
    <property type="entry name" value="LSM_dom_sf"/>
</dbReference>
<evidence type="ECO:0000256" key="6">
    <source>
        <dbReference type="ARBA" id="ARBA00023136"/>
    </source>
</evidence>
<evidence type="ECO:0000256" key="4">
    <source>
        <dbReference type="ARBA" id="ARBA00022729"/>
    </source>
</evidence>
<dbReference type="EMBL" id="JAUTWS010000056">
    <property type="protein sequence ID" value="MDO9712726.1"/>
    <property type="molecule type" value="Genomic_DNA"/>
</dbReference>
<dbReference type="InterPro" id="IPR028082">
    <property type="entry name" value="Peripla_BP_I"/>
</dbReference>
<feature type="transmembrane region" description="Helical" evidence="7">
    <location>
        <begin position="686"/>
        <end position="706"/>
    </location>
</feature>
<evidence type="ECO:0000256" key="3">
    <source>
        <dbReference type="ARBA" id="ARBA00022692"/>
    </source>
</evidence>
<feature type="domain" description="Leucine-binding protein" evidence="9">
    <location>
        <begin position="60"/>
        <end position="398"/>
    </location>
</feature>
<dbReference type="InterPro" id="IPR028081">
    <property type="entry name" value="Leu-bd"/>
</dbReference>
<dbReference type="InterPro" id="IPR006685">
    <property type="entry name" value="MscS_channel_2nd"/>
</dbReference>
<dbReference type="InterPro" id="IPR023408">
    <property type="entry name" value="MscS_beta-dom_sf"/>
</dbReference>
<feature type="transmembrane region" description="Helical" evidence="7">
    <location>
        <begin position="749"/>
        <end position="770"/>
    </location>
</feature>
<dbReference type="Gene3D" id="1.10.287.1260">
    <property type="match status" value="1"/>
</dbReference>
<keyword evidence="6 7" id="KW-0472">Membrane</keyword>
<dbReference type="Gene3D" id="2.30.30.60">
    <property type="match status" value="1"/>
</dbReference>
<feature type="transmembrane region" description="Helical" evidence="7">
    <location>
        <begin position="718"/>
        <end position="737"/>
    </location>
</feature>
<comment type="subcellular location">
    <subcellularLocation>
        <location evidence="1">Membrane</location>
    </subcellularLocation>
</comment>
<dbReference type="PANTHER" id="PTHR47151">
    <property type="entry name" value="LEU/ILE/VAL-BINDING ABC TRANSPORTER SUBUNIT"/>
    <property type="match status" value="1"/>
</dbReference>
<dbReference type="Gene3D" id="3.40.50.2300">
    <property type="match status" value="2"/>
</dbReference>